<gene>
    <name evidence="1" type="ORF">PACLA_8A068214</name>
</gene>
<protein>
    <submittedName>
        <fullName evidence="1">Uncharacterized protein LOC110043873</fullName>
    </submittedName>
</protein>
<keyword evidence="2" id="KW-1185">Reference proteome</keyword>
<comment type="caution">
    <text evidence="1">The sequence shown here is derived from an EMBL/GenBank/DDBJ whole genome shotgun (WGS) entry which is preliminary data.</text>
</comment>
<dbReference type="OrthoDB" id="5987048at2759"/>
<dbReference type="Proteomes" id="UP001152795">
    <property type="component" value="Unassembled WGS sequence"/>
</dbReference>
<organism evidence="1 2">
    <name type="scientific">Paramuricea clavata</name>
    <name type="common">Red gorgonian</name>
    <name type="synonym">Violescent sea-whip</name>
    <dbReference type="NCBI Taxonomy" id="317549"/>
    <lineage>
        <taxon>Eukaryota</taxon>
        <taxon>Metazoa</taxon>
        <taxon>Cnidaria</taxon>
        <taxon>Anthozoa</taxon>
        <taxon>Octocorallia</taxon>
        <taxon>Malacalcyonacea</taxon>
        <taxon>Plexauridae</taxon>
        <taxon>Paramuricea</taxon>
    </lineage>
</organism>
<reference evidence="1" key="1">
    <citation type="submission" date="2020-04" db="EMBL/GenBank/DDBJ databases">
        <authorList>
            <person name="Alioto T."/>
            <person name="Alioto T."/>
            <person name="Gomez Garrido J."/>
        </authorList>
    </citation>
    <scope>NUCLEOTIDE SEQUENCE</scope>
    <source>
        <strain evidence="1">A484AB</strain>
    </source>
</reference>
<name>A0A7D9D862_PARCT</name>
<evidence type="ECO:0000313" key="1">
    <source>
        <dbReference type="EMBL" id="CAB3979480.1"/>
    </source>
</evidence>
<accession>A0A7D9D862</accession>
<sequence length="702" mass="80047">MKHESIPGFLGFTENSYSLMMEYVMFDFQPFGIEKSVTNIGEFYHFIDHQFDFKPFADVLVETELWTVDAIYTASEDGSSCESGDEEYVMMPRGKPKKKAKVVKNKCGSNEPKKKDTKRKQTQVTVDHSSGRKKQACCYCGEMTPKLPRHMSRKHSQKADVTAALKFPAGSAERKKAWHKLRSRGNYHHNMTVMDVGEGSLVVARKPNQSGRAIAADDFLPCRFCRGFYRREELWKHTATCTENPHDSQSTTKSVQRNSKLMLLGALKSSNTSTMLNHVLATLRNDAIGIIARNDHLILGVGKFLVEKHGITNAKDSSQTMRELSRLVLQLRKENPDAELSDFITPKKFDTVVEAVKELCAFETKEGQQSVGTPSLALKIGYALKKCVEVVVGKAIREENEVKEKAANKFHQLLLNEWATQISHHSMNTLNRRKFNKVNVLPLAEDLAKLRAYIDLKQSDSFRSLEKYGRLADWKLLEQTTLTRMFIFNKRRGGEVSRLPLQDYQTRPIWDSVNSAEIAKSLDKLSMHFQRSKTIQINLIIKQNNRLDMVEIRGKRGRKVPILTKDMTESLNLLIRTRNRVGVAPDNRYVFARPTKQSLGHIRACDCLRKFIKECQPPLSQPDNITGTKLRKYIATMSQVLALNETEVDWLARHLGHDVSIHREYYRLHKSTIELAKVSKLLIAVDSGDTMKWVGKSLSEII</sequence>
<dbReference type="PANTHER" id="PTHR33480">
    <property type="entry name" value="SET DOMAIN-CONTAINING PROTEIN-RELATED"/>
    <property type="match status" value="1"/>
</dbReference>
<dbReference type="EMBL" id="CACRXK020000202">
    <property type="protein sequence ID" value="CAB3979480.1"/>
    <property type="molecule type" value="Genomic_DNA"/>
</dbReference>
<dbReference type="AlphaFoldDB" id="A0A7D9D862"/>
<proteinExistence type="predicted"/>
<evidence type="ECO:0000313" key="2">
    <source>
        <dbReference type="Proteomes" id="UP001152795"/>
    </source>
</evidence>